<gene>
    <name evidence="3" type="ORF">UFOVP1219_5</name>
    <name evidence="4" type="ORF">UFOVP1671_54</name>
    <name evidence="5" type="ORF">UFOVP358_53</name>
    <name evidence="1" type="ORF">UFOVP476_51</name>
    <name evidence="2" type="ORF">UFOVP986_24</name>
</gene>
<evidence type="ECO:0000313" key="2">
    <source>
        <dbReference type="EMBL" id="CAB4176317.1"/>
    </source>
</evidence>
<evidence type="ECO:0000313" key="4">
    <source>
        <dbReference type="EMBL" id="CAB4223365.1"/>
    </source>
</evidence>
<name>A0A6J5R1Y7_9CAUD</name>
<evidence type="ECO:0000313" key="3">
    <source>
        <dbReference type="EMBL" id="CAB4190909.1"/>
    </source>
</evidence>
<dbReference type="EMBL" id="LR797535">
    <property type="protein sequence ID" value="CAB4223365.1"/>
    <property type="molecule type" value="Genomic_DNA"/>
</dbReference>
<evidence type="ECO:0000313" key="5">
    <source>
        <dbReference type="EMBL" id="CAB5220533.1"/>
    </source>
</evidence>
<protein>
    <submittedName>
        <fullName evidence="3">Uncharacterized protein</fullName>
    </submittedName>
</protein>
<dbReference type="EMBL" id="LR797169">
    <property type="protein sequence ID" value="CAB4190909.1"/>
    <property type="molecule type" value="Genomic_DNA"/>
</dbReference>
<proteinExistence type="predicted"/>
<accession>A0A6J5R1Y7</accession>
<dbReference type="EMBL" id="LR798290">
    <property type="protein sequence ID" value="CAB5220533.1"/>
    <property type="molecule type" value="Genomic_DNA"/>
</dbReference>
<evidence type="ECO:0000313" key="1">
    <source>
        <dbReference type="EMBL" id="CAB4145785.1"/>
    </source>
</evidence>
<reference evidence="3" key="1">
    <citation type="submission" date="2020-05" db="EMBL/GenBank/DDBJ databases">
        <authorList>
            <person name="Chiriac C."/>
            <person name="Salcher M."/>
            <person name="Ghai R."/>
            <person name="Kavagutti S V."/>
        </authorList>
    </citation>
    <scope>NUCLEOTIDE SEQUENCE</scope>
</reference>
<organism evidence="3">
    <name type="scientific">uncultured Caudovirales phage</name>
    <dbReference type="NCBI Taxonomy" id="2100421"/>
    <lineage>
        <taxon>Viruses</taxon>
        <taxon>Duplodnaviria</taxon>
        <taxon>Heunggongvirae</taxon>
        <taxon>Uroviricota</taxon>
        <taxon>Caudoviricetes</taxon>
        <taxon>Peduoviridae</taxon>
        <taxon>Maltschvirus</taxon>
        <taxon>Maltschvirus maltsch</taxon>
    </lineage>
</organism>
<sequence length="79" mass="9106">MSLERYTLKASLGKAKRIHTFCDTDDTRAIGEGAMIVMRLAHHEFDDRRYPNKVWGRGKIVLLNSRGDVLQTMDQKDDI</sequence>
<dbReference type="EMBL" id="LR796453">
    <property type="protein sequence ID" value="CAB4145785.1"/>
    <property type="molecule type" value="Genomic_DNA"/>
</dbReference>
<dbReference type="EMBL" id="LR796931">
    <property type="protein sequence ID" value="CAB4176317.1"/>
    <property type="molecule type" value="Genomic_DNA"/>
</dbReference>